<feature type="transmembrane region" description="Helical" evidence="1">
    <location>
        <begin position="6"/>
        <end position="22"/>
    </location>
</feature>
<accession>A0ABV2FQT2</accession>
<evidence type="ECO:0000256" key="1">
    <source>
        <dbReference type="SAM" id="Phobius"/>
    </source>
</evidence>
<feature type="transmembrane region" description="Helical" evidence="1">
    <location>
        <begin position="64"/>
        <end position="87"/>
    </location>
</feature>
<keyword evidence="1" id="KW-0472">Membrane</keyword>
<keyword evidence="3" id="KW-1185">Reference proteome</keyword>
<dbReference type="EMBL" id="JBEPLT010000043">
    <property type="protein sequence ID" value="MET3560893.1"/>
    <property type="molecule type" value="Genomic_DNA"/>
</dbReference>
<comment type="caution">
    <text evidence="2">The sequence shown here is derived from an EMBL/GenBank/DDBJ whole genome shotgun (WGS) entry which is preliminary data.</text>
</comment>
<name>A0ABV2FQT2_9HYPH</name>
<protein>
    <submittedName>
        <fullName evidence="2">Uncharacterized protein</fullName>
    </submittedName>
</protein>
<sequence>MDGLWFVGFLIAFLLIVLFQTIRALKKQGKEKEIVAYCTALFLPMFVPWIPLSIIFIVGSDSTLVEIVACILLAISMISLGVSVWIMTAMRDDGEEFDIISIVFMNCLIPIAGCVFIGAIILSLTTLYMWDTTIGTIVIGLLVLIVILIRIKEYLGIIFWLILIIALIKFIV</sequence>
<dbReference type="RefSeq" id="WP_354187572.1">
    <property type="nucleotide sequence ID" value="NZ_JBEPLT010000043.1"/>
</dbReference>
<proteinExistence type="predicted"/>
<dbReference type="Proteomes" id="UP001549112">
    <property type="component" value="Unassembled WGS sequence"/>
</dbReference>
<keyword evidence="1" id="KW-0812">Transmembrane</keyword>
<keyword evidence="1" id="KW-1133">Transmembrane helix</keyword>
<reference evidence="2 3" key="1">
    <citation type="submission" date="2024-06" db="EMBL/GenBank/DDBJ databases">
        <title>Genomic Encyclopedia of Type Strains, Phase IV (KMG-IV): sequencing the most valuable type-strain genomes for metagenomic binning, comparative biology and taxonomic classification.</title>
        <authorList>
            <person name="Goeker M."/>
        </authorList>
    </citation>
    <scope>NUCLEOTIDE SEQUENCE [LARGE SCALE GENOMIC DNA]</scope>
    <source>
        <strain evidence="2 3">DSM 23650</strain>
    </source>
</reference>
<feature type="transmembrane region" description="Helical" evidence="1">
    <location>
        <begin position="34"/>
        <end position="58"/>
    </location>
</feature>
<feature type="transmembrane region" description="Helical" evidence="1">
    <location>
        <begin position="99"/>
        <end position="122"/>
    </location>
</feature>
<gene>
    <name evidence="2" type="ORF">ABID39_001609</name>
</gene>
<evidence type="ECO:0000313" key="3">
    <source>
        <dbReference type="Proteomes" id="UP001549112"/>
    </source>
</evidence>
<evidence type="ECO:0000313" key="2">
    <source>
        <dbReference type="EMBL" id="MET3560893.1"/>
    </source>
</evidence>
<organism evidence="2 3">
    <name type="scientific">Bartonella japonica</name>
    <dbReference type="NCBI Taxonomy" id="357761"/>
    <lineage>
        <taxon>Bacteria</taxon>
        <taxon>Pseudomonadati</taxon>
        <taxon>Pseudomonadota</taxon>
        <taxon>Alphaproteobacteria</taxon>
        <taxon>Hyphomicrobiales</taxon>
        <taxon>Bartonellaceae</taxon>
        <taxon>Bartonella</taxon>
    </lineage>
</organism>
<feature type="transmembrane region" description="Helical" evidence="1">
    <location>
        <begin position="128"/>
        <end position="149"/>
    </location>
</feature>
<feature type="transmembrane region" description="Helical" evidence="1">
    <location>
        <begin position="154"/>
        <end position="171"/>
    </location>
</feature>